<protein>
    <submittedName>
        <fullName evidence="1">Uncharacterized protein</fullName>
    </submittedName>
</protein>
<name>A0A6B0RT80_9CETA</name>
<organism evidence="1 2">
    <name type="scientific">Bos mutus</name>
    <name type="common">wild yak</name>
    <dbReference type="NCBI Taxonomy" id="72004"/>
    <lineage>
        <taxon>Eukaryota</taxon>
        <taxon>Metazoa</taxon>
        <taxon>Chordata</taxon>
        <taxon>Craniata</taxon>
        <taxon>Vertebrata</taxon>
        <taxon>Euteleostomi</taxon>
        <taxon>Mammalia</taxon>
        <taxon>Eutheria</taxon>
        <taxon>Laurasiatheria</taxon>
        <taxon>Artiodactyla</taxon>
        <taxon>Ruminantia</taxon>
        <taxon>Pecora</taxon>
        <taxon>Bovidae</taxon>
        <taxon>Bovinae</taxon>
        <taxon>Bos</taxon>
    </lineage>
</organism>
<evidence type="ECO:0000313" key="2">
    <source>
        <dbReference type="Proteomes" id="UP000322234"/>
    </source>
</evidence>
<reference evidence="1" key="1">
    <citation type="submission" date="2019-10" db="EMBL/GenBank/DDBJ databases">
        <title>The sequence and de novo assembly of the wild yak genome.</title>
        <authorList>
            <person name="Liu Y."/>
        </authorList>
    </citation>
    <scope>NUCLEOTIDE SEQUENCE [LARGE SCALE GENOMIC DNA]</scope>
    <source>
        <strain evidence="1">WY2019</strain>
    </source>
</reference>
<gene>
    <name evidence="1" type="ORF">E5288_WYG003612</name>
</gene>
<dbReference type="EMBL" id="VBQZ03000091">
    <property type="protein sequence ID" value="MXQ93259.1"/>
    <property type="molecule type" value="Genomic_DNA"/>
</dbReference>
<comment type="caution">
    <text evidence="1">The sequence shown here is derived from an EMBL/GenBank/DDBJ whole genome shotgun (WGS) entry which is preliminary data.</text>
</comment>
<keyword evidence="2" id="KW-1185">Reference proteome</keyword>
<evidence type="ECO:0000313" key="1">
    <source>
        <dbReference type="EMBL" id="MXQ93259.1"/>
    </source>
</evidence>
<dbReference type="Proteomes" id="UP000322234">
    <property type="component" value="Unassembled WGS sequence"/>
</dbReference>
<proteinExistence type="predicted"/>
<dbReference type="AlphaFoldDB" id="A0A6B0RT80"/>
<accession>A0A6B0RT80</accession>
<sequence length="72" mass="7982">MAWTQPEPCLLKTTHPQCGHLNFTADRALILQSRNPQARKPGCWEKSSVSLSPVMQAGSPCSLRSLTDCDRE</sequence>